<dbReference type="GO" id="GO:0008270">
    <property type="term" value="F:zinc ion binding"/>
    <property type="evidence" value="ECO:0007669"/>
    <property type="project" value="InterPro"/>
</dbReference>
<dbReference type="InterPro" id="IPR052360">
    <property type="entry name" value="Transcr_Regulatory_Proteins"/>
</dbReference>
<keyword evidence="3" id="KW-0805">Transcription regulation</keyword>
<dbReference type="PROSITE" id="PS00463">
    <property type="entry name" value="ZN2_CY6_FUNGAL_1"/>
    <property type="match status" value="1"/>
</dbReference>
<keyword evidence="6" id="KW-0539">Nucleus</keyword>
<keyword evidence="5" id="KW-0804">Transcription</keyword>
<evidence type="ECO:0000256" key="1">
    <source>
        <dbReference type="ARBA" id="ARBA00022723"/>
    </source>
</evidence>
<sequence>MPQLSPVIATAPAITTQGRKRQRQFSPKTRNGCKTCKIRRTKCDEEKPYCNRCTSTGRICDGYDSTWTTSTFKATQSRSRDHASPSSELVRTRIPVLLAPSLQLDSVQERESFEFFITHAMPSLRGVLSSPFWQREILQAAHQHPSIQYGIIALGAMHRRYQQGSTSHIEKGALDKHLHFALQHSNRAIQGLVKNQGPRGDTVVADKRTLMTCCILFNSMACLQGHQREALQHLRSGLRMLKEADEAEAARDEPHPIDIESLRSIFVGLDMQARSIMSQSDFLHWEPPPATKDMPALPRAELSDSSLLAMLQYLESLQNHVLNFLQGTNERLPKEKHLVLLGYQDLMERFKIGSIALDRLCNNTSSTQAAFAQPLSSLRLLHCQIEYLIRSPRGDLIEELGFMHESNNMPFDLPAHFTKMMALITHLLPDPSDLTPVFTTAVGPLAALWLVATSAPSTCIALRRRAVALMLSYPRREGYWDGLVAGQIAREVLRLEQESTRAELGLPYMEDVDLVVPDHLRIVVVALSYSKDDDRKAKVEFRNARAMMAGEPGTVQQLSW</sequence>
<dbReference type="PANTHER" id="PTHR36206:SF12">
    <property type="entry name" value="ASPERCRYPTIN BIOSYNTHESIS CLUSTER-SPECIFIC TRANSCRIPTION REGULATOR ATNN-RELATED"/>
    <property type="match status" value="1"/>
</dbReference>
<keyword evidence="9" id="KW-1185">Reference proteome</keyword>
<evidence type="ECO:0000259" key="7">
    <source>
        <dbReference type="PROSITE" id="PS50048"/>
    </source>
</evidence>
<keyword evidence="4" id="KW-0238">DNA-binding</keyword>
<dbReference type="Gene3D" id="4.10.240.10">
    <property type="entry name" value="Zn(2)-C6 fungal-type DNA-binding domain"/>
    <property type="match status" value="1"/>
</dbReference>
<feature type="domain" description="Zn(2)-C6 fungal-type" evidence="7">
    <location>
        <begin position="32"/>
        <end position="60"/>
    </location>
</feature>
<dbReference type="SUPFAM" id="SSF57701">
    <property type="entry name" value="Zn2/Cys6 DNA-binding domain"/>
    <property type="match status" value="1"/>
</dbReference>
<dbReference type="InterPro" id="IPR001138">
    <property type="entry name" value="Zn2Cys6_DnaBD"/>
</dbReference>
<accession>A0A6A6AC99</accession>
<dbReference type="GO" id="GO:0003677">
    <property type="term" value="F:DNA binding"/>
    <property type="evidence" value="ECO:0007669"/>
    <property type="project" value="UniProtKB-KW"/>
</dbReference>
<evidence type="ECO:0000256" key="6">
    <source>
        <dbReference type="ARBA" id="ARBA00023242"/>
    </source>
</evidence>
<dbReference type="AlphaFoldDB" id="A0A6A6AC99"/>
<dbReference type="Proteomes" id="UP000799771">
    <property type="component" value="Unassembled WGS sequence"/>
</dbReference>
<keyword evidence="2" id="KW-0862">Zinc</keyword>
<protein>
    <recommendedName>
        <fullName evidence="7">Zn(2)-C6 fungal-type domain-containing protein</fullName>
    </recommendedName>
</protein>
<evidence type="ECO:0000313" key="9">
    <source>
        <dbReference type="Proteomes" id="UP000799771"/>
    </source>
</evidence>
<dbReference type="SMART" id="SM00066">
    <property type="entry name" value="GAL4"/>
    <property type="match status" value="1"/>
</dbReference>
<dbReference type="InterPro" id="IPR036864">
    <property type="entry name" value="Zn2-C6_fun-type_DNA-bd_sf"/>
</dbReference>
<dbReference type="Pfam" id="PF11951">
    <property type="entry name" value="Fungal_trans_2"/>
    <property type="match status" value="1"/>
</dbReference>
<evidence type="ECO:0000256" key="2">
    <source>
        <dbReference type="ARBA" id="ARBA00022833"/>
    </source>
</evidence>
<evidence type="ECO:0000256" key="5">
    <source>
        <dbReference type="ARBA" id="ARBA00023163"/>
    </source>
</evidence>
<organism evidence="8 9">
    <name type="scientific">Dothidotthia symphoricarpi CBS 119687</name>
    <dbReference type="NCBI Taxonomy" id="1392245"/>
    <lineage>
        <taxon>Eukaryota</taxon>
        <taxon>Fungi</taxon>
        <taxon>Dikarya</taxon>
        <taxon>Ascomycota</taxon>
        <taxon>Pezizomycotina</taxon>
        <taxon>Dothideomycetes</taxon>
        <taxon>Pleosporomycetidae</taxon>
        <taxon>Pleosporales</taxon>
        <taxon>Dothidotthiaceae</taxon>
        <taxon>Dothidotthia</taxon>
    </lineage>
</organism>
<dbReference type="PANTHER" id="PTHR36206">
    <property type="entry name" value="ASPERCRYPTIN BIOSYNTHESIS CLUSTER-SPECIFIC TRANSCRIPTION REGULATOR ATNN-RELATED"/>
    <property type="match status" value="1"/>
</dbReference>
<reference evidence="8" key="1">
    <citation type="journal article" date="2020" name="Stud. Mycol.">
        <title>101 Dothideomycetes genomes: a test case for predicting lifestyles and emergence of pathogens.</title>
        <authorList>
            <person name="Haridas S."/>
            <person name="Albert R."/>
            <person name="Binder M."/>
            <person name="Bloem J."/>
            <person name="Labutti K."/>
            <person name="Salamov A."/>
            <person name="Andreopoulos B."/>
            <person name="Baker S."/>
            <person name="Barry K."/>
            <person name="Bills G."/>
            <person name="Bluhm B."/>
            <person name="Cannon C."/>
            <person name="Castanera R."/>
            <person name="Culley D."/>
            <person name="Daum C."/>
            <person name="Ezra D."/>
            <person name="Gonzalez J."/>
            <person name="Henrissat B."/>
            <person name="Kuo A."/>
            <person name="Liang C."/>
            <person name="Lipzen A."/>
            <person name="Lutzoni F."/>
            <person name="Magnuson J."/>
            <person name="Mondo S."/>
            <person name="Nolan M."/>
            <person name="Ohm R."/>
            <person name="Pangilinan J."/>
            <person name="Park H.-J."/>
            <person name="Ramirez L."/>
            <person name="Alfaro M."/>
            <person name="Sun H."/>
            <person name="Tritt A."/>
            <person name="Yoshinaga Y."/>
            <person name="Zwiers L.-H."/>
            <person name="Turgeon B."/>
            <person name="Goodwin S."/>
            <person name="Spatafora J."/>
            <person name="Crous P."/>
            <person name="Grigoriev I."/>
        </authorList>
    </citation>
    <scope>NUCLEOTIDE SEQUENCE</scope>
    <source>
        <strain evidence="8">CBS 119687</strain>
    </source>
</reference>
<dbReference type="RefSeq" id="XP_033523154.1">
    <property type="nucleotide sequence ID" value="XM_033663789.1"/>
</dbReference>
<dbReference type="OrthoDB" id="3598904at2759"/>
<dbReference type="EMBL" id="ML977507">
    <property type="protein sequence ID" value="KAF2128765.1"/>
    <property type="molecule type" value="Genomic_DNA"/>
</dbReference>
<dbReference type="GeneID" id="54404221"/>
<evidence type="ECO:0000256" key="4">
    <source>
        <dbReference type="ARBA" id="ARBA00023125"/>
    </source>
</evidence>
<name>A0A6A6AC99_9PLEO</name>
<dbReference type="GO" id="GO:0000981">
    <property type="term" value="F:DNA-binding transcription factor activity, RNA polymerase II-specific"/>
    <property type="evidence" value="ECO:0007669"/>
    <property type="project" value="InterPro"/>
</dbReference>
<dbReference type="Pfam" id="PF00172">
    <property type="entry name" value="Zn_clus"/>
    <property type="match status" value="1"/>
</dbReference>
<dbReference type="InterPro" id="IPR021858">
    <property type="entry name" value="Fun_TF"/>
</dbReference>
<evidence type="ECO:0000313" key="8">
    <source>
        <dbReference type="EMBL" id="KAF2128765.1"/>
    </source>
</evidence>
<keyword evidence="1" id="KW-0479">Metal-binding</keyword>
<dbReference type="CDD" id="cd00067">
    <property type="entry name" value="GAL4"/>
    <property type="match status" value="1"/>
</dbReference>
<dbReference type="PROSITE" id="PS50048">
    <property type="entry name" value="ZN2_CY6_FUNGAL_2"/>
    <property type="match status" value="1"/>
</dbReference>
<gene>
    <name evidence="8" type="ORF">P153DRAFT_291832</name>
</gene>
<evidence type="ECO:0000256" key="3">
    <source>
        <dbReference type="ARBA" id="ARBA00023015"/>
    </source>
</evidence>
<proteinExistence type="predicted"/>